<dbReference type="Pfam" id="PF02397">
    <property type="entry name" value="Bac_transf"/>
    <property type="match status" value="1"/>
</dbReference>
<evidence type="ECO:0000256" key="6">
    <source>
        <dbReference type="ARBA" id="ARBA00022692"/>
    </source>
</evidence>
<accession>A0A3D1JD41</accession>
<gene>
    <name evidence="12" type="ORF">DEQ80_01000</name>
</gene>
<protein>
    <submittedName>
        <fullName evidence="12">Undecaprenyl-phosphate galactose phosphotransferase WbaP</fullName>
    </submittedName>
</protein>
<feature type="transmembrane region" description="Helical" evidence="10">
    <location>
        <begin position="96"/>
        <end position="116"/>
    </location>
</feature>
<dbReference type="STRING" id="229919.GCA_001050195_02607"/>
<feature type="coiled-coil region" evidence="9">
    <location>
        <begin position="378"/>
        <end position="405"/>
    </location>
</feature>
<feature type="transmembrane region" description="Helical" evidence="10">
    <location>
        <begin position="323"/>
        <end position="347"/>
    </location>
</feature>
<sequence length="518" mass="58093">MGLSLSCWRPSSGCARAEKQRKILVILWGKPMNNLIEANTILEKTLLRAQERWQVRHARLWMIGLLLLSDGLMLFTAGALGFGVRLALLGSIGGGAYLKLSPILLAILGMYALRGLYPGVGLGVVEEFRRLTLSTSVMFLLIITITYLVRGAEQYSRLVMGLTYLFALGLVPLGRVLMRHLAVRAGVWGEPVAVIGPLSEAARLAGNLQRDPKLGLRPLVLVSDEPLDGHPLPAGVKVLPEAQLGSVRAECNLSTALVLVNRLDELPAVRRRYGEIFERLTLLKTGDGPLPLHGVEVVEFGHLQGLQVCETLLDRSAQVQKRLVDLLLSGLGLILLSPLFALLAVLIRLDSPGPVFYLQKRLGRGGKIIHMLKFRTMHVRADELLERYLQENEDARRQWQEYQKLQPDPRITRVGRILRRYSIDELPQLWNVFAGEMSLVGPRPIMPGQRPLYGEAFRDYVRVTPGMTGLWQISGRNRLPFSRRVELDMHYVQNWSVWLDLYIILRTVWVVLRCEGAG</sequence>
<evidence type="ECO:0000256" key="2">
    <source>
        <dbReference type="ARBA" id="ARBA00004236"/>
    </source>
</evidence>
<dbReference type="PANTHER" id="PTHR30576">
    <property type="entry name" value="COLANIC BIOSYNTHESIS UDP-GLUCOSE LIPID CARRIER TRANSFERASE"/>
    <property type="match status" value="1"/>
</dbReference>
<dbReference type="AlphaFoldDB" id="A0A3D1JD41"/>
<dbReference type="EMBL" id="DPBP01000004">
    <property type="protein sequence ID" value="HCE16413.1"/>
    <property type="molecule type" value="Genomic_DNA"/>
</dbReference>
<evidence type="ECO:0000256" key="10">
    <source>
        <dbReference type="SAM" id="Phobius"/>
    </source>
</evidence>
<evidence type="ECO:0000313" key="13">
    <source>
        <dbReference type="Proteomes" id="UP000264141"/>
    </source>
</evidence>
<dbReference type="GO" id="GO:0016780">
    <property type="term" value="F:phosphotransferase activity, for other substituted phosphate groups"/>
    <property type="evidence" value="ECO:0007669"/>
    <property type="project" value="TreeGrafter"/>
</dbReference>
<keyword evidence="6 10" id="KW-0812">Transmembrane</keyword>
<keyword evidence="7 10" id="KW-1133">Transmembrane helix</keyword>
<dbReference type="InterPro" id="IPR003362">
    <property type="entry name" value="Bact_transf"/>
</dbReference>
<comment type="subcellular location">
    <subcellularLocation>
        <location evidence="2">Cell membrane</location>
    </subcellularLocation>
    <subcellularLocation>
        <location evidence="1">Membrane</location>
        <topology evidence="1">Multi-pass membrane protein</topology>
    </subcellularLocation>
</comment>
<feature type="transmembrane region" description="Helical" evidence="10">
    <location>
        <begin position="128"/>
        <end position="149"/>
    </location>
</feature>
<comment type="similarity">
    <text evidence="3">Belongs to the bacterial sugar transferase family.</text>
</comment>
<keyword evidence="5 12" id="KW-0808">Transferase</keyword>
<dbReference type="InterPro" id="IPR017475">
    <property type="entry name" value="EPS_sugar_tfrase"/>
</dbReference>
<keyword evidence="4" id="KW-1003">Cell membrane</keyword>
<dbReference type="InterPro" id="IPR017472">
    <property type="entry name" value="Undecaprenyl-P_galact_Ptfrase"/>
</dbReference>
<evidence type="ECO:0000256" key="4">
    <source>
        <dbReference type="ARBA" id="ARBA00022475"/>
    </source>
</evidence>
<evidence type="ECO:0000256" key="5">
    <source>
        <dbReference type="ARBA" id="ARBA00022679"/>
    </source>
</evidence>
<evidence type="ECO:0000313" key="12">
    <source>
        <dbReference type="EMBL" id="HCE16413.1"/>
    </source>
</evidence>
<feature type="transmembrane region" description="Helical" evidence="10">
    <location>
        <begin position="155"/>
        <end position="174"/>
    </location>
</feature>
<evidence type="ECO:0000256" key="1">
    <source>
        <dbReference type="ARBA" id="ARBA00004141"/>
    </source>
</evidence>
<dbReference type="Proteomes" id="UP000264141">
    <property type="component" value="Unassembled WGS sequence"/>
</dbReference>
<dbReference type="GO" id="GO:0005886">
    <property type="term" value="C:plasma membrane"/>
    <property type="evidence" value="ECO:0007669"/>
    <property type="project" value="UniProtKB-SubCell"/>
</dbReference>
<organism evidence="12 13">
    <name type="scientific">Anaerolinea thermolimosa</name>
    <dbReference type="NCBI Taxonomy" id="229919"/>
    <lineage>
        <taxon>Bacteria</taxon>
        <taxon>Bacillati</taxon>
        <taxon>Chloroflexota</taxon>
        <taxon>Anaerolineae</taxon>
        <taxon>Anaerolineales</taxon>
        <taxon>Anaerolineaceae</taxon>
        <taxon>Anaerolinea</taxon>
    </lineage>
</organism>
<keyword evidence="9" id="KW-0175">Coiled coil</keyword>
<dbReference type="GO" id="GO:0000271">
    <property type="term" value="P:polysaccharide biosynthetic process"/>
    <property type="evidence" value="ECO:0007669"/>
    <property type="project" value="InterPro"/>
</dbReference>
<dbReference type="PANTHER" id="PTHR30576:SF4">
    <property type="entry name" value="UNDECAPRENYL-PHOSPHATE GALACTOSE PHOSPHOTRANSFERASE"/>
    <property type="match status" value="1"/>
</dbReference>
<evidence type="ECO:0000256" key="8">
    <source>
        <dbReference type="ARBA" id="ARBA00023136"/>
    </source>
</evidence>
<proteinExistence type="inferred from homology"/>
<feature type="domain" description="Bacterial sugar transferase" evidence="11">
    <location>
        <begin position="321"/>
        <end position="512"/>
    </location>
</feature>
<comment type="caution">
    <text evidence="12">The sequence shown here is derived from an EMBL/GenBank/DDBJ whole genome shotgun (WGS) entry which is preliminary data.</text>
</comment>
<dbReference type="NCBIfam" id="TIGR03025">
    <property type="entry name" value="EPS_sugtrans"/>
    <property type="match status" value="1"/>
</dbReference>
<name>A0A3D1JD41_9CHLR</name>
<evidence type="ECO:0000256" key="7">
    <source>
        <dbReference type="ARBA" id="ARBA00022989"/>
    </source>
</evidence>
<dbReference type="NCBIfam" id="TIGR03022">
    <property type="entry name" value="WbaP_sugtrans"/>
    <property type="match status" value="1"/>
</dbReference>
<evidence type="ECO:0000256" key="3">
    <source>
        <dbReference type="ARBA" id="ARBA00006464"/>
    </source>
</evidence>
<reference evidence="12 13" key="1">
    <citation type="journal article" date="2018" name="Nat. Biotechnol.">
        <title>A standardized bacterial taxonomy based on genome phylogeny substantially revises the tree of life.</title>
        <authorList>
            <person name="Parks D.H."/>
            <person name="Chuvochina M."/>
            <person name="Waite D.W."/>
            <person name="Rinke C."/>
            <person name="Skarshewski A."/>
            <person name="Chaumeil P.A."/>
            <person name="Hugenholtz P."/>
        </authorList>
    </citation>
    <scope>NUCLEOTIDE SEQUENCE [LARGE SCALE GENOMIC DNA]</scope>
    <source>
        <strain evidence="12">UBA8781</strain>
    </source>
</reference>
<evidence type="ECO:0000256" key="9">
    <source>
        <dbReference type="SAM" id="Coils"/>
    </source>
</evidence>
<feature type="transmembrane region" description="Helical" evidence="10">
    <location>
        <begin position="60"/>
        <end position="84"/>
    </location>
</feature>
<evidence type="ECO:0000259" key="11">
    <source>
        <dbReference type="Pfam" id="PF02397"/>
    </source>
</evidence>
<keyword evidence="8 10" id="KW-0472">Membrane</keyword>